<evidence type="ECO:0000313" key="2">
    <source>
        <dbReference type="EMBL" id="TMI73376.1"/>
    </source>
</evidence>
<dbReference type="InterPro" id="IPR036465">
    <property type="entry name" value="vWFA_dom_sf"/>
</dbReference>
<dbReference type="SUPFAM" id="SSF53300">
    <property type="entry name" value="vWA-like"/>
    <property type="match status" value="1"/>
</dbReference>
<dbReference type="Proteomes" id="UP000318834">
    <property type="component" value="Unassembled WGS sequence"/>
</dbReference>
<name>A0A537IRT7_9BACT</name>
<proteinExistence type="predicted"/>
<dbReference type="EMBL" id="VBAP01000072">
    <property type="protein sequence ID" value="TMI73376.1"/>
    <property type="molecule type" value="Genomic_DNA"/>
</dbReference>
<comment type="caution">
    <text evidence="2">The sequence shown here is derived from an EMBL/GenBank/DDBJ whole genome shotgun (WGS) entry which is preliminary data.</text>
</comment>
<sequence>MSTTLLDPQFLRKLDTLSLRSRRLVRAGLRGERRSRTLGRGVEFADYRSYQIGDDYRHIDWSIYSRLDRLFIKLFSEEEDINVHLFVDTSGSMAWGSPRKLDYAARIAAAVGYIGLVNLDRVGAVAFATRVERLLPPQRGRGHIFRLFEFLHGLPTPAEGRSSLREAMWEYVHKTKRRGLLLIISDLLYPDGYEEGLKLARYHHFDPFVIHVLSDDELVPAVRGDARLVDAETQQAMEVSVDGPALEAYARARDAFLSGLEEFCLRHQIDYVRATTTVPFEDLILRYLRLGGLLQ</sequence>
<evidence type="ECO:0000313" key="3">
    <source>
        <dbReference type="Proteomes" id="UP000318834"/>
    </source>
</evidence>
<dbReference type="CDD" id="cd00198">
    <property type="entry name" value="vWFA"/>
    <property type="match status" value="1"/>
</dbReference>
<dbReference type="AlphaFoldDB" id="A0A537IRT7"/>
<dbReference type="Pfam" id="PF01882">
    <property type="entry name" value="DUF58"/>
    <property type="match status" value="1"/>
</dbReference>
<protein>
    <submittedName>
        <fullName evidence="2">DUF58 domain-containing protein</fullName>
    </submittedName>
</protein>
<gene>
    <name evidence="2" type="ORF">E6H05_09905</name>
</gene>
<feature type="domain" description="DUF58" evidence="1">
    <location>
        <begin position="46"/>
        <end position="250"/>
    </location>
</feature>
<dbReference type="Gene3D" id="3.40.50.410">
    <property type="entry name" value="von Willebrand factor, type A domain"/>
    <property type="match status" value="1"/>
</dbReference>
<organism evidence="2 3">
    <name type="scientific">Candidatus Segetimicrobium genomatis</name>
    <dbReference type="NCBI Taxonomy" id="2569760"/>
    <lineage>
        <taxon>Bacteria</taxon>
        <taxon>Bacillati</taxon>
        <taxon>Candidatus Sysuimicrobiota</taxon>
        <taxon>Candidatus Sysuimicrobiia</taxon>
        <taxon>Candidatus Sysuimicrobiales</taxon>
        <taxon>Candidatus Segetimicrobiaceae</taxon>
        <taxon>Candidatus Segetimicrobium</taxon>
    </lineage>
</organism>
<dbReference type="InterPro" id="IPR002881">
    <property type="entry name" value="DUF58"/>
</dbReference>
<evidence type="ECO:0000259" key="1">
    <source>
        <dbReference type="Pfam" id="PF01882"/>
    </source>
</evidence>
<reference evidence="2 3" key="1">
    <citation type="journal article" date="2019" name="Nat. Microbiol.">
        <title>Mediterranean grassland soil C-N compound turnover is dependent on rainfall and depth, and is mediated by genomically divergent microorganisms.</title>
        <authorList>
            <person name="Diamond S."/>
            <person name="Andeer P.F."/>
            <person name="Li Z."/>
            <person name="Crits-Christoph A."/>
            <person name="Burstein D."/>
            <person name="Anantharaman K."/>
            <person name="Lane K.R."/>
            <person name="Thomas B.C."/>
            <person name="Pan C."/>
            <person name="Northen T.R."/>
            <person name="Banfield J.F."/>
        </authorList>
    </citation>
    <scope>NUCLEOTIDE SEQUENCE [LARGE SCALE GENOMIC DNA]</scope>
    <source>
        <strain evidence="2">NP_8</strain>
    </source>
</reference>
<dbReference type="PANTHER" id="PTHR33608:SF7">
    <property type="entry name" value="DUF58 DOMAIN-CONTAINING PROTEIN"/>
    <property type="match status" value="1"/>
</dbReference>
<accession>A0A537IRT7</accession>
<dbReference type="PANTHER" id="PTHR33608">
    <property type="entry name" value="BLL2464 PROTEIN"/>
    <property type="match status" value="1"/>
</dbReference>